<sequence>MHIKMKLRKYIRDYNMCIYKNMVFVLHKKCNASCAMCCFESNPESVERLDINRIRKYVIESKEISCITDVSFTGGEPFLEYRKLLDLCALAKDCGKRVRTITNGYWAASYNKALDRLSELKENGVVKLTVSHDNYHSKYVETECVNNVLKACNEIGLNCDVSLVKIKNEKIGDLIDKMAEDLNNIPVNIIPCLPVGGASKTFSLDDFDRKVTPGKTRCHYGSSFVVSYDGNIYPCCSQTIFDSVLNVGNFYDINLHSALYKLKNNSALYLLRNECMGDFVLWVKENTDIKIPSKVVNVCELCGLLFSPSNVIKTKKYIDERIGFLLSKRGVYGGSSF</sequence>
<evidence type="ECO:0000256" key="2">
    <source>
        <dbReference type="ARBA" id="ARBA00022691"/>
    </source>
</evidence>
<accession>A0A4P8YM87</accession>
<dbReference type="PROSITE" id="PS51918">
    <property type="entry name" value="RADICAL_SAM"/>
    <property type="match status" value="1"/>
</dbReference>
<keyword evidence="8" id="KW-1185">Reference proteome</keyword>
<dbReference type="EMBL" id="CP040428">
    <property type="protein sequence ID" value="QCT21940.1"/>
    <property type="molecule type" value="Genomic_DNA"/>
</dbReference>
<gene>
    <name evidence="7" type="ORF">FEM41_20935</name>
</gene>
<reference evidence="7 8" key="1">
    <citation type="submission" date="2019-05" db="EMBL/GenBank/DDBJ databases">
        <title>Complete genome sequence of Izhakiella calystegiae KSNA2, an endophyte isolated from beach morning glory (Calystegia soldanella).</title>
        <authorList>
            <person name="Jiang L."/>
            <person name="Jeong J.C."/>
            <person name="Kim C.Y."/>
            <person name="Kim D.H."/>
            <person name="Kim S.W."/>
            <person name="Lee j."/>
        </authorList>
    </citation>
    <scope>NUCLEOTIDE SEQUENCE [LARGE SCALE GENOMIC DNA]</scope>
    <source>
        <strain evidence="7 8">KSNA2</strain>
    </source>
</reference>
<dbReference type="CDD" id="cd01335">
    <property type="entry name" value="Radical_SAM"/>
    <property type="match status" value="1"/>
</dbReference>
<dbReference type="InterPro" id="IPR007197">
    <property type="entry name" value="rSAM"/>
</dbReference>
<dbReference type="PANTHER" id="PTHR11228:SF22">
    <property type="entry name" value="PEPTIDE BIOSYNTHESIS PROTEIN YYDG-RELATED"/>
    <property type="match status" value="1"/>
</dbReference>
<dbReference type="SFLD" id="SFLDG01067">
    <property type="entry name" value="SPASM/twitch_domain_containing"/>
    <property type="match status" value="1"/>
</dbReference>
<evidence type="ECO:0000256" key="4">
    <source>
        <dbReference type="ARBA" id="ARBA00023004"/>
    </source>
</evidence>
<dbReference type="SFLD" id="SFLDS00029">
    <property type="entry name" value="Radical_SAM"/>
    <property type="match status" value="1"/>
</dbReference>
<keyword evidence="4" id="KW-0408">Iron</keyword>
<evidence type="ECO:0000256" key="5">
    <source>
        <dbReference type="ARBA" id="ARBA00023014"/>
    </source>
</evidence>
<dbReference type="KEGG" id="izh:FEM41_20935"/>
<dbReference type="OrthoDB" id="9810775at2"/>
<dbReference type="GO" id="GO:0046872">
    <property type="term" value="F:metal ion binding"/>
    <property type="evidence" value="ECO:0007669"/>
    <property type="project" value="UniProtKB-KW"/>
</dbReference>
<keyword evidence="3" id="KW-0479">Metal-binding</keyword>
<evidence type="ECO:0000259" key="6">
    <source>
        <dbReference type="PROSITE" id="PS51918"/>
    </source>
</evidence>
<dbReference type="GO" id="GO:0003824">
    <property type="term" value="F:catalytic activity"/>
    <property type="evidence" value="ECO:0007669"/>
    <property type="project" value="InterPro"/>
</dbReference>
<evidence type="ECO:0000256" key="3">
    <source>
        <dbReference type="ARBA" id="ARBA00022723"/>
    </source>
</evidence>
<name>A0A4P8YM87_9ENTR</name>
<dbReference type="InterPro" id="IPR013785">
    <property type="entry name" value="Aldolase_TIM"/>
</dbReference>
<dbReference type="PANTHER" id="PTHR11228">
    <property type="entry name" value="RADICAL SAM DOMAIN PROTEIN"/>
    <property type="match status" value="1"/>
</dbReference>
<feature type="domain" description="Radical SAM core" evidence="6">
    <location>
        <begin position="16"/>
        <end position="231"/>
    </location>
</feature>
<keyword evidence="5" id="KW-0411">Iron-sulfur</keyword>
<evidence type="ECO:0000313" key="7">
    <source>
        <dbReference type="EMBL" id="QCT21940.1"/>
    </source>
</evidence>
<dbReference type="InterPro" id="IPR058240">
    <property type="entry name" value="rSAM_sf"/>
</dbReference>
<evidence type="ECO:0000313" key="8">
    <source>
        <dbReference type="Proteomes" id="UP000302163"/>
    </source>
</evidence>
<dbReference type="GO" id="GO:0051536">
    <property type="term" value="F:iron-sulfur cluster binding"/>
    <property type="evidence" value="ECO:0007669"/>
    <property type="project" value="UniProtKB-KW"/>
</dbReference>
<dbReference type="Pfam" id="PF04055">
    <property type="entry name" value="Radical_SAM"/>
    <property type="match status" value="1"/>
</dbReference>
<dbReference type="SUPFAM" id="SSF102114">
    <property type="entry name" value="Radical SAM enzymes"/>
    <property type="match status" value="1"/>
</dbReference>
<keyword evidence="2" id="KW-0949">S-adenosyl-L-methionine</keyword>
<evidence type="ECO:0000256" key="1">
    <source>
        <dbReference type="ARBA" id="ARBA00001966"/>
    </source>
</evidence>
<dbReference type="Gene3D" id="3.20.20.70">
    <property type="entry name" value="Aldolase class I"/>
    <property type="match status" value="1"/>
</dbReference>
<organism evidence="7 8">
    <name type="scientific">Jejubacter calystegiae</name>
    <dbReference type="NCBI Taxonomy" id="2579935"/>
    <lineage>
        <taxon>Bacteria</taxon>
        <taxon>Pseudomonadati</taxon>
        <taxon>Pseudomonadota</taxon>
        <taxon>Gammaproteobacteria</taxon>
        <taxon>Enterobacterales</taxon>
        <taxon>Enterobacteriaceae</taxon>
        <taxon>Jejubacter</taxon>
    </lineage>
</organism>
<protein>
    <submittedName>
        <fullName evidence="7">Radical SAM protein</fullName>
    </submittedName>
</protein>
<proteinExistence type="predicted"/>
<dbReference type="AlphaFoldDB" id="A0A4P8YM87"/>
<dbReference type="InterPro" id="IPR050377">
    <property type="entry name" value="Radical_SAM_PqqE_MftC-like"/>
</dbReference>
<comment type="cofactor">
    <cofactor evidence="1">
        <name>[4Fe-4S] cluster</name>
        <dbReference type="ChEBI" id="CHEBI:49883"/>
    </cofactor>
</comment>
<dbReference type="Proteomes" id="UP000302163">
    <property type="component" value="Chromosome"/>
</dbReference>